<accession>A0AAV7GFJ3</accession>
<evidence type="ECO:0008006" key="4">
    <source>
        <dbReference type="Google" id="ProtNLM"/>
    </source>
</evidence>
<dbReference type="AlphaFoldDB" id="A0AAV7GFJ3"/>
<name>A0AAV7GFJ3_DENCH</name>
<proteinExistence type="predicted"/>
<dbReference type="InterPro" id="IPR046960">
    <property type="entry name" value="PPR_At4g14850-like_plant"/>
</dbReference>
<dbReference type="PANTHER" id="PTHR47926">
    <property type="entry name" value="PENTATRICOPEPTIDE REPEAT-CONTAINING PROTEIN"/>
    <property type="match status" value="1"/>
</dbReference>
<comment type="caution">
    <text evidence="2">The sequence shown here is derived from an EMBL/GenBank/DDBJ whole genome shotgun (WGS) entry which is preliminary data.</text>
</comment>
<dbReference type="NCBIfam" id="TIGR00756">
    <property type="entry name" value="PPR"/>
    <property type="match status" value="1"/>
</dbReference>
<gene>
    <name evidence="2" type="ORF">IEQ34_011192</name>
</gene>
<dbReference type="EMBL" id="JAGFBR010000010">
    <property type="protein sequence ID" value="KAH0460529.1"/>
    <property type="molecule type" value="Genomic_DNA"/>
</dbReference>
<dbReference type="PANTHER" id="PTHR47926:SF403">
    <property type="entry name" value="PENTACOTRIPEPTIDE-REPEAT REGION OF PRORP DOMAIN-CONTAINING PROTEIN"/>
    <property type="match status" value="1"/>
</dbReference>
<protein>
    <recommendedName>
        <fullName evidence="4">Pentatricopeptide repeat-containing protein</fullName>
    </recommendedName>
</protein>
<dbReference type="InterPro" id="IPR011990">
    <property type="entry name" value="TPR-like_helical_dom_sf"/>
</dbReference>
<organism evidence="2 3">
    <name type="scientific">Dendrobium chrysotoxum</name>
    <name type="common">Orchid</name>
    <dbReference type="NCBI Taxonomy" id="161865"/>
    <lineage>
        <taxon>Eukaryota</taxon>
        <taxon>Viridiplantae</taxon>
        <taxon>Streptophyta</taxon>
        <taxon>Embryophyta</taxon>
        <taxon>Tracheophyta</taxon>
        <taxon>Spermatophyta</taxon>
        <taxon>Magnoliopsida</taxon>
        <taxon>Liliopsida</taxon>
        <taxon>Asparagales</taxon>
        <taxon>Orchidaceae</taxon>
        <taxon>Epidendroideae</taxon>
        <taxon>Malaxideae</taxon>
        <taxon>Dendrobiinae</taxon>
        <taxon>Dendrobium</taxon>
    </lineage>
</organism>
<keyword evidence="1" id="KW-0677">Repeat</keyword>
<dbReference type="GO" id="GO:0003723">
    <property type="term" value="F:RNA binding"/>
    <property type="evidence" value="ECO:0007669"/>
    <property type="project" value="InterPro"/>
</dbReference>
<dbReference type="Proteomes" id="UP000775213">
    <property type="component" value="Unassembled WGS sequence"/>
</dbReference>
<dbReference type="GO" id="GO:0009451">
    <property type="term" value="P:RNA modification"/>
    <property type="evidence" value="ECO:0007669"/>
    <property type="project" value="InterPro"/>
</dbReference>
<dbReference type="Pfam" id="PF12854">
    <property type="entry name" value="PPR_1"/>
    <property type="match status" value="1"/>
</dbReference>
<dbReference type="Gene3D" id="1.25.40.10">
    <property type="entry name" value="Tetratricopeptide repeat domain"/>
    <property type="match status" value="1"/>
</dbReference>
<evidence type="ECO:0000256" key="1">
    <source>
        <dbReference type="ARBA" id="ARBA00022737"/>
    </source>
</evidence>
<sequence>MEREFTIKLGRENYYCLIDLLCRANRLDEAYQVVREMTYKLDVLVWGAFLGGCKARNDIAL</sequence>
<reference evidence="2 3" key="1">
    <citation type="journal article" date="2021" name="Hortic Res">
        <title>Chromosome-scale assembly of the Dendrobium chrysotoxum genome enhances the understanding of orchid evolution.</title>
        <authorList>
            <person name="Zhang Y."/>
            <person name="Zhang G.Q."/>
            <person name="Zhang D."/>
            <person name="Liu X.D."/>
            <person name="Xu X.Y."/>
            <person name="Sun W.H."/>
            <person name="Yu X."/>
            <person name="Zhu X."/>
            <person name="Wang Z.W."/>
            <person name="Zhao X."/>
            <person name="Zhong W.Y."/>
            <person name="Chen H."/>
            <person name="Yin W.L."/>
            <person name="Huang T."/>
            <person name="Niu S.C."/>
            <person name="Liu Z.J."/>
        </authorList>
    </citation>
    <scope>NUCLEOTIDE SEQUENCE [LARGE SCALE GENOMIC DNA]</scope>
    <source>
        <strain evidence="2">Lindl</strain>
    </source>
</reference>
<evidence type="ECO:0000313" key="2">
    <source>
        <dbReference type="EMBL" id="KAH0460529.1"/>
    </source>
</evidence>
<evidence type="ECO:0000313" key="3">
    <source>
        <dbReference type="Proteomes" id="UP000775213"/>
    </source>
</evidence>
<dbReference type="InterPro" id="IPR002885">
    <property type="entry name" value="PPR_rpt"/>
</dbReference>
<keyword evidence="3" id="KW-1185">Reference proteome</keyword>